<gene>
    <name evidence="2" type="ORF">BSK56_09620</name>
</gene>
<keyword evidence="3" id="KW-1185">Reference proteome</keyword>
<comment type="caution">
    <text evidence="2">The sequence shown here is derived from an EMBL/GenBank/DDBJ whole genome shotgun (WGS) entry which is preliminary data.</text>
</comment>
<accession>A0ABX3HIF8</accession>
<name>A0ABX3HIF8_PAEBO</name>
<dbReference type="Proteomes" id="UP000187412">
    <property type="component" value="Unassembled WGS sequence"/>
</dbReference>
<reference evidence="2 3" key="1">
    <citation type="submission" date="2016-10" db="EMBL/GenBank/DDBJ databases">
        <title>Paenibacillus species isolates.</title>
        <authorList>
            <person name="Beno S.M."/>
        </authorList>
    </citation>
    <scope>NUCLEOTIDE SEQUENCE [LARGE SCALE GENOMIC DNA]</scope>
    <source>
        <strain evidence="2 3">FSL H7-0744</strain>
    </source>
</reference>
<evidence type="ECO:0000313" key="2">
    <source>
        <dbReference type="EMBL" id="OMD49081.1"/>
    </source>
</evidence>
<evidence type="ECO:0000313" key="3">
    <source>
        <dbReference type="Proteomes" id="UP000187412"/>
    </source>
</evidence>
<sequence>MYIYISGKPIKYAFRSSIIAQSAGKSGAVGLSVDIAVQSAVIIKLHADAERGREEKRREEKRREEKNRVK</sequence>
<feature type="region of interest" description="Disordered" evidence="1">
    <location>
        <begin position="50"/>
        <end position="70"/>
    </location>
</feature>
<proteinExistence type="predicted"/>
<organism evidence="2 3">
    <name type="scientific">Paenibacillus borealis</name>
    <dbReference type="NCBI Taxonomy" id="160799"/>
    <lineage>
        <taxon>Bacteria</taxon>
        <taxon>Bacillati</taxon>
        <taxon>Bacillota</taxon>
        <taxon>Bacilli</taxon>
        <taxon>Bacillales</taxon>
        <taxon>Paenibacillaceae</taxon>
        <taxon>Paenibacillus</taxon>
    </lineage>
</organism>
<dbReference type="EMBL" id="MPTB01000010">
    <property type="protein sequence ID" value="OMD49081.1"/>
    <property type="molecule type" value="Genomic_DNA"/>
</dbReference>
<evidence type="ECO:0000256" key="1">
    <source>
        <dbReference type="SAM" id="MobiDB-lite"/>
    </source>
</evidence>
<protein>
    <submittedName>
        <fullName evidence="2">Uncharacterized protein</fullName>
    </submittedName>
</protein>